<dbReference type="Gene3D" id="6.10.340.10">
    <property type="match status" value="1"/>
</dbReference>
<evidence type="ECO:0000256" key="6">
    <source>
        <dbReference type="SAM" id="MobiDB-lite"/>
    </source>
</evidence>
<evidence type="ECO:0000256" key="7">
    <source>
        <dbReference type="SAM" id="Phobius"/>
    </source>
</evidence>
<dbReference type="InterPro" id="IPR003660">
    <property type="entry name" value="HAMP_dom"/>
</dbReference>
<dbReference type="SMART" id="SM00304">
    <property type="entry name" value="HAMP"/>
    <property type="match status" value="1"/>
</dbReference>
<feature type="region of interest" description="Disordered" evidence="6">
    <location>
        <begin position="533"/>
        <end position="567"/>
    </location>
</feature>
<dbReference type="Proteomes" id="UP000603602">
    <property type="component" value="Unassembled WGS sequence"/>
</dbReference>
<evidence type="ECO:0000259" key="9">
    <source>
        <dbReference type="PROSITE" id="PS50885"/>
    </source>
</evidence>
<dbReference type="Pfam" id="PF00672">
    <property type="entry name" value="HAMP"/>
    <property type="match status" value="1"/>
</dbReference>
<dbReference type="InterPro" id="IPR011009">
    <property type="entry name" value="Kinase-like_dom_sf"/>
</dbReference>
<keyword evidence="7" id="KW-0812">Transmembrane</keyword>
<protein>
    <submittedName>
        <fullName evidence="10">Protein kinase</fullName>
    </submittedName>
</protein>
<evidence type="ECO:0000256" key="5">
    <source>
        <dbReference type="PROSITE-ProRule" id="PRU10141"/>
    </source>
</evidence>
<evidence type="ECO:0000256" key="3">
    <source>
        <dbReference type="ARBA" id="ARBA00022777"/>
    </source>
</evidence>
<dbReference type="PANTHER" id="PTHR43289:SF34">
    <property type="entry name" value="SERINE_THREONINE-PROTEIN KINASE YBDM-RELATED"/>
    <property type="match status" value="1"/>
</dbReference>
<dbReference type="GO" id="GO:0016301">
    <property type="term" value="F:kinase activity"/>
    <property type="evidence" value="ECO:0007669"/>
    <property type="project" value="UniProtKB-KW"/>
</dbReference>
<dbReference type="InterPro" id="IPR029151">
    <property type="entry name" value="Sensor-like_sf"/>
</dbReference>
<keyword evidence="11" id="KW-1185">Reference proteome</keyword>
<dbReference type="PROSITE" id="PS00107">
    <property type="entry name" value="PROTEIN_KINASE_ATP"/>
    <property type="match status" value="1"/>
</dbReference>
<evidence type="ECO:0000256" key="4">
    <source>
        <dbReference type="ARBA" id="ARBA00022840"/>
    </source>
</evidence>
<evidence type="ECO:0000256" key="2">
    <source>
        <dbReference type="ARBA" id="ARBA00022741"/>
    </source>
</evidence>
<feature type="transmembrane region" description="Helical" evidence="7">
    <location>
        <begin position="291"/>
        <end position="313"/>
    </location>
</feature>
<name>A0ABR9B4S5_9RHOO</name>
<feature type="domain" description="HAMP" evidence="9">
    <location>
        <begin position="474"/>
        <end position="526"/>
    </location>
</feature>
<keyword evidence="2 5" id="KW-0547">Nucleotide-binding</keyword>
<feature type="binding site" evidence="5">
    <location>
        <position position="37"/>
    </location>
    <ligand>
        <name>ATP</name>
        <dbReference type="ChEBI" id="CHEBI:30616"/>
    </ligand>
</feature>
<keyword evidence="1" id="KW-0808">Transferase</keyword>
<feature type="domain" description="Protein kinase" evidence="8">
    <location>
        <begin position="8"/>
        <end position="274"/>
    </location>
</feature>
<dbReference type="InterPro" id="IPR017441">
    <property type="entry name" value="Protein_kinase_ATP_BS"/>
</dbReference>
<gene>
    <name evidence="10" type="ORF">IFO67_00545</name>
</gene>
<proteinExistence type="predicted"/>
<dbReference type="EMBL" id="JACYTO010000001">
    <property type="protein sequence ID" value="MBD8501370.1"/>
    <property type="molecule type" value="Genomic_DNA"/>
</dbReference>
<dbReference type="CDD" id="cd14014">
    <property type="entry name" value="STKc_PknB_like"/>
    <property type="match status" value="1"/>
</dbReference>
<dbReference type="PROSITE" id="PS50885">
    <property type="entry name" value="HAMP"/>
    <property type="match status" value="1"/>
</dbReference>
<accession>A0ABR9B4S5</accession>
<dbReference type="SUPFAM" id="SSF56112">
    <property type="entry name" value="Protein kinase-like (PK-like)"/>
    <property type="match status" value="1"/>
</dbReference>
<dbReference type="RefSeq" id="WP_187716233.1">
    <property type="nucleotide sequence ID" value="NZ_JACTAH010000001.1"/>
</dbReference>
<feature type="transmembrane region" description="Helical" evidence="7">
    <location>
        <begin position="451"/>
        <end position="472"/>
    </location>
</feature>
<keyword evidence="7" id="KW-1133">Transmembrane helix</keyword>
<dbReference type="Gene3D" id="1.10.510.10">
    <property type="entry name" value="Transferase(Phosphotransferase) domain 1"/>
    <property type="match status" value="1"/>
</dbReference>
<dbReference type="InterPro" id="IPR008271">
    <property type="entry name" value="Ser/Thr_kinase_AS"/>
</dbReference>
<feature type="region of interest" description="Disordered" evidence="6">
    <location>
        <begin position="158"/>
        <end position="179"/>
    </location>
</feature>
<dbReference type="InterPro" id="IPR000719">
    <property type="entry name" value="Prot_kinase_dom"/>
</dbReference>
<dbReference type="Gene3D" id="3.30.200.20">
    <property type="entry name" value="Phosphorylase Kinase, domain 1"/>
    <property type="match status" value="1"/>
</dbReference>
<evidence type="ECO:0000313" key="10">
    <source>
        <dbReference type="EMBL" id="MBD8501370.1"/>
    </source>
</evidence>
<comment type="caution">
    <text evidence="10">The sequence shown here is derived from an EMBL/GenBank/DDBJ whole genome shotgun (WGS) entry which is preliminary data.</text>
</comment>
<keyword evidence="4 5" id="KW-0067">ATP-binding</keyword>
<keyword evidence="7" id="KW-0472">Membrane</keyword>
<dbReference type="Pfam" id="PF00069">
    <property type="entry name" value="Pkinase"/>
    <property type="match status" value="1"/>
</dbReference>
<dbReference type="PROSITE" id="PS50011">
    <property type="entry name" value="PROTEIN_KINASE_DOM"/>
    <property type="match status" value="1"/>
</dbReference>
<sequence>MAITLGRYILRGELGSGAMSVIHRGYDPRIRRILAIKTLRAEYAEREEYRYRFLTEARAAGTLTHPGIVTIFDVGVVNGVPFIAMELLEGPTLESFVERRDRLPVRTVLRIVTQIADALDYAHRQGVVHQDIKPENIVVTSDSGNVKVMDFGIARLRHKSGPRPEDGSPVAGTPHYMSPEQIRGGEVDGRSDLYSLGVLLYWLLSGHTPFRTNNVHELLRKILKEPLPPLKPLDPATPQALLDVARTLLARDPAERYQTGAELIEDLQRIDDALAEQERTWRGRRFIPLRLRWTAVMSVLVAVTVTAGLAVVYHRQNEAMTRVAYDYGLTLTETLALESAEDLLLEDRIAIQAMIDEMARKRDIEHVSVSDRNGQLVASTDGSAPGSADVPLPEDRRVLLHGSQAIYTLDDGQGRSYLLFDAPVLYQDHELGRLRVGISTAALQAANRTTLAAMIAVMLVTLVTVFIGAYTLSRRLVVPIEILRRALGQITQGRFDGRIRMHRDDEFERLFSAYNSMADSLEARMFVTHSAKRNATSGNGVPPAPATRMVEPAAPGSARAGKSRDRN</sequence>
<evidence type="ECO:0000256" key="1">
    <source>
        <dbReference type="ARBA" id="ARBA00022679"/>
    </source>
</evidence>
<dbReference type="CDD" id="cd06225">
    <property type="entry name" value="HAMP"/>
    <property type="match status" value="1"/>
</dbReference>
<evidence type="ECO:0000259" key="8">
    <source>
        <dbReference type="PROSITE" id="PS50011"/>
    </source>
</evidence>
<dbReference type="SMART" id="SM00220">
    <property type="entry name" value="S_TKc"/>
    <property type="match status" value="1"/>
</dbReference>
<dbReference type="SUPFAM" id="SSF158472">
    <property type="entry name" value="HAMP domain-like"/>
    <property type="match status" value="1"/>
</dbReference>
<dbReference type="PANTHER" id="PTHR43289">
    <property type="entry name" value="MITOGEN-ACTIVATED PROTEIN KINASE KINASE KINASE 20-RELATED"/>
    <property type="match status" value="1"/>
</dbReference>
<organism evidence="10 11">
    <name type="scientific">Thauera sedimentorum</name>
    <dbReference type="NCBI Taxonomy" id="2767595"/>
    <lineage>
        <taxon>Bacteria</taxon>
        <taxon>Pseudomonadati</taxon>
        <taxon>Pseudomonadota</taxon>
        <taxon>Betaproteobacteria</taxon>
        <taxon>Rhodocyclales</taxon>
        <taxon>Zoogloeaceae</taxon>
        <taxon>Thauera</taxon>
    </lineage>
</organism>
<reference evidence="11" key="1">
    <citation type="submission" date="2023-07" db="EMBL/GenBank/DDBJ databases">
        <title>Thauera sp. CAU 1555 isolated from sand of Yaerae Beach.</title>
        <authorList>
            <person name="Kim W."/>
        </authorList>
    </citation>
    <scope>NUCLEOTIDE SEQUENCE [LARGE SCALE GENOMIC DNA]</scope>
    <source>
        <strain evidence="11">CAU 1555</strain>
    </source>
</reference>
<dbReference type="SUPFAM" id="SSF103190">
    <property type="entry name" value="Sensory domain-like"/>
    <property type="match status" value="1"/>
</dbReference>
<dbReference type="PROSITE" id="PS00108">
    <property type="entry name" value="PROTEIN_KINASE_ST"/>
    <property type="match status" value="1"/>
</dbReference>
<evidence type="ECO:0000313" key="11">
    <source>
        <dbReference type="Proteomes" id="UP000603602"/>
    </source>
</evidence>
<keyword evidence="3 10" id="KW-0418">Kinase</keyword>